<evidence type="ECO:0000256" key="1">
    <source>
        <dbReference type="SAM" id="MobiDB-lite"/>
    </source>
</evidence>
<reference evidence="3" key="1">
    <citation type="submission" date="2023-07" db="EMBL/GenBank/DDBJ databases">
        <title>30 novel species of actinomycetes from the DSMZ collection.</title>
        <authorList>
            <person name="Nouioui I."/>
        </authorList>
    </citation>
    <scope>NUCLEOTIDE SEQUENCE [LARGE SCALE GENOMIC DNA]</scope>
    <source>
        <strain evidence="3">DSM 42041</strain>
    </source>
</reference>
<feature type="region of interest" description="Disordered" evidence="1">
    <location>
        <begin position="77"/>
        <end position="101"/>
    </location>
</feature>
<organism evidence="2 3">
    <name type="scientific">Streptomyces hazeniae</name>
    <dbReference type="NCBI Taxonomy" id="3075538"/>
    <lineage>
        <taxon>Bacteria</taxon>
        <taxon>Bacillati</taxon>
        <taxon>Actinomycetota</taxon>
        <taxon>Actinomycetes</taxon>
        <taxon>Kitasatosporales</taxon>
        <taxon>Streptomycetaceae</taxon>
        <taxon>Streptomyces</taxon>
    </lineage>
</organism>
<name>A0ABU2P2N6_9ACTN</name>
<keyword evidence="3" id="KW-1185">Reference proteome</keyword>
<proteinExistence type="predicted"/>
<gene>
    <name evidence="2" type="ORF">RM572_27160</name>
</gene>
<sequence length="101" mass="10906">MRLPLQVRLVSGESTGSFLGRLAALLAQELLDMMGVGTKAMDPQFTEVYLNGAALERLAVMVGLAPEVLQRALPNLRPHRLLDPGPGPAWKWRSGKAKAST</sequence>
<evidence type="ECO:0000313" key="3">
    <source>
        <dbReference type="Proteomes" id="UP001183414"/>
    </source>
</evidence>
<dbReference type="EMBL" id="JAVREQ010000037">
    <property type="protein sequence ID" value="MDT0382442.1"/>
    <property type="molecule type" value="Genomic_DNA"/>
</dbReference>
<evidence type="ECO:0000313" key="2">
    <source>
        <dbReference type="EMBL" id="MDT0382442.1"/>
    </source>
</evidence>
<dbReference type="RefSeq" id="WP_311676032.1">
    <property type="nucleotide sequence ID" value="NZ_JAVREQ010000037.1"/>
</dbReference>
<accession>A0ABU2P2N6</accession>
<protein>
    <submittedName>
        <fullName evidence="2">Uncharacterized protein</fullName>
    </submittedName>
</protein>
<comment type="caution">
    <text evidence="2">The sequence shown here is derived from an EMBL/GenBank/DDBJ whole genome shotgun (WGS) entry which is preliminary data.</text>
</comment>
<dbReference type="Proteomes" id="UP001183414">
    <property type="component" value="Unassembled WGS sequence"/>
</dbReference>